<dbReference type="Proteomes" id="UP000708208">
    <property type="component" value="Unassembled WGS sequence"/>
</dbReference>
<feature type="non-terminal residue" evidence="3">
    <location>
        <position position="1"/>
    </location>
</feature>
<dbReference type="InterPro" id="IPR052728">
    <property type="entry name" value="O2_lipid_transport_reg"/>
</dbReference>
<name>A0A8J2KDR1_9HEXA</name>
<evidence type="ECO:0000259" key="2">
    <source>
        <dbReference type="Pfam" id="PF01757"/>
    </source>
</evidence>
<evidence type="ECO:0000256" key="1">
    <source>
        <dbReference type="SAM" id="Phobius"/>
    </source>
</evidence>
<protein>
    <recommendedName>
        <fullName evidence="2">Acyltransferase 3 domain-containing protein</fullName>
    </recommendedName>
</protein>
<dbReference type="Pfam" id="PF01757">
    <property type="entry name" value="Acyl_transf_3"/>
    <property type="match status" value="1"/>
</dbReference>
<feature type="transmembrane region" description="Helical" evidence="1">
    <location>
        <begin position="58"/>
        <end position="78"/>
    </location>
</feature>
<evidence type="ECO:0000313" key="3">
    <source>
        <dbReference type="EMBL" id="CAG7786577.1"/>
    </source>
</evidence>
<accession>A0A8J2KDR1</accession>
<feature type="domain" description="Acyltransferase 3" evidence="2">
    <location>
        <begin position="30"/>
        <end position="269"/>
    </location>
</feature>
<feature type="non-terminal residue" evidence="3">
    <location>
        <position position="292"/>
    </location>
</feature>
<keyword evidence="1" id="KW-1133">Transmembrane helix</keyword>
<dbReference type="GO" id="GO:0016747">
    <property type="term" value="F:acyltransferase activity, transferring groups other than amino-acyl groups"/>
    <property type="evidence" value="ECO:0007669"/>
    <property type="project" value="InterPro"/>
</dbReference>
<dbReference type="OrthoDB" id="118951at2759"/>
<sequence>ERCHRYWWQNFLYVSNLVDNADGKCYGAIAWYLSNEMQFFVFSPVVIYPLWKWRKVGFGIVAFLSLVTILIPTMIIFFGSLPPTNIPTIETRKRSYWENYYDKPWARFGSYLVGIVLGYILYLQEKQSVLPRRLSRILIIIGWASSTGLSLTIIYGAMFYFDPKNVQETLNSVHAAAYGGLHRYVWSLTIAWIIFACVNDYGGCVNRILSAKIFVPLGRLAFSMYLVSYHVETSYFFQSVHPVRYSTYNIVSLFFGLMVITGLGAYVLSMTIEFPCVQLEKLIFAPKPLPKR</sequence>
<dbReference type="PANTHER" id="PTHR11161:SF0">
    <property type="entry name" value="O-ACYLTRANSFERASE LIKE PROTEIN"/>
    <property type="match status" value="1"/>
</dbReference>
<dbReference type="InterPro" id="IPR002656">
    <property type="entry name" value="Acyl_transf_3_dom"/>
</dbReference>
<keyword evidence="4" id="KW-1185">Reference proteome</keyword>
<keyword evidence="1" id="KW-0812">Transmembrane</keyword>
<feature type="transmembrane region" description="Helical" evidence="1">
    <location>
        <begin position="213"/>
        <end position="231"/>
    </location>
</feature>
<dbReference type="AlphaFoldDB" id="A0A8J2KDR1"/>
<evidence type="ECO:0000313" key="4">
    <source>
        <dbReference type="Proteomes" id="UP000708208"/>
    </source>
</evidence>
<reference evidence="3" key="1">
    <citation type="submission" date="2021-06" db="EMBL/GenBank/DDBJ databases">
        <authorList>
            <person name="Hodson N. C."/>
            <person name="Mongue J. A."/>
            <person name="Jaron S. K."/>
        </authorList>
    </citation>
    <scope>NUCLEOTIDE SEQUENCE</scope>
</reference>
<organism evidence="3 4">
    <name type="scientific">Allacma fusca</name>
    <dbReference type="NCBI Taxonomy" id="39272"/>
    <lineage>
        <taxon>Eukaryota</taxon>
        <taxon>Metazoa</taxon>
        <taxon>Ecdysozoa</taxon>
        <taxon>Arthropoda</taxon>
        <taxon>Hexapoda</taxon>
        <taxon>Collembola</taxon>
        <taxon>Symphypleona</taxon>
        <taxon>Sminthuridae</taxon>
        <taxon>Allacma</taxon>
    </lineage>
</organism>
<keyword evidence="1" id="KW-0472">Membrane</keyword>
<dbReference type="PANTHER" id="PTHR11161">
    <property type="entry name" value="O-ACYLTRANSFERASE"/>
    <property type="match status" value="1"/>
</dbReference>
<dbReference type="EMBL" id="CAJVCH010320737">
    <property type="protein sequence ID" value="CAG7786577.1"/>
    <property type="molecule type" value="Genomic_DNA"/>
</dbReference>
<feature type="transmembrane region" description="Helical" evidence="1">
    <location>
        <begin position="251"/>
        <end position="272"/>
    </location>
</feature>
<feature type="transmembrane region" description="Helical" evidence="1">
    <location>
        <begin position="105"/>
        <end position="122"/>
    </location>
</feature>
<feature type="transmembrane region" description="Helical" evidence="1">
    <location>
        <begin position="134"/>
        <end position="161"/>
    </location>
</feature>
<comment type="caution">
    <text evidence="3">The sequence shown here is derived from an EMBL/GenBank/DDBJ whole genome shotgun (WGS) entry which is preliminary data.</text>
</comment>
<feature type="transmembrane region" description="Helical" evidence="1">
    <location>
        <begin position="181"/>
        <end position="201"/>
    </location>
</feature>
<proteinExistence type="predicted"/>
<gene>
    <name evidence="3" type="ORF">AFUS01_LOCUS25141</name>
</gene>